<dbReference type="Proteomes" id="UP000324222">
    <property type="component" value="Unassembled WGS sequence"/>
</dbReference>
<keyword evidence="2" id="KW-1185">Reference proteome</keyword>
<protein>
    <submittedName>
        <fullName evidence="1">Uncharacterized protein</fullName>
    </submittedName>
</protein>
<comment type="caution">
    <text evidence="1">The sequence shown here is derived from an EMBL/GenBank/DDBJ whole genome shotgun (WGS) entry which is preliminary data.</text>
</comment>
<gene>
    <name evidence="1" type="ORF">E2C01_018678</name>
</gene>
<evidence type="ECO:0000313" key="2">
    <source>
        <dbReference type="Proteomes" id="UP000324222"/>
    </source>
</evidence>
<accession>A0A5B7DVN4</accession>
<proteinExistence type="predicted"/>
<name>A0A5B7DVN4_PORTR</name>
<sequence length="164" mass="16902">MMQLVVSVSHPACPWPAGSCGGGGGSGSGSSATPTAAVWRVTTIPQQRGTAPGGREASLCLLLPPLPPLLPYSCSSSDSGCGGGVDSGRLGQGGVGLEEQQMVGEAGGVPECSVHRRFVSGCVAEHTVVVLVVAAAHAFFTRHTRCPRLCVSRLYFVTQRRDKR</sequence>
<evidence type="ECO:0000313" key="1">
    <source>
        <dbReference type="EMBL" id="MPC25560.1"/>
    </source>
</evidence>
<reference evidence="1 2" key="1">
    <citation type="submission" date="2019-05" db="EMBL/GenBank/DDBJ databases">
        <title>Another draft genome of Portunus trituberculatus and its Hox gene families provides insights of decapod evolution.</title>
        <authorList>
            <person name="Jeong J.-H."/>
            <person name="Song I."/>
            <person name="Kim S."/>
            <person name="Choi T."/>
            <person name="Kim D."/>
            <person name="Ryu S."/>
            <person name="Kim W."/>
        </authorList>
    </citation>
    <scope>NUCLEOTIDE SEQUENCE [LARGE SCALE GENOMIC DNA]</scope>
    <source>
        <tissue evidence="1">Muscle</tissue>
    </source>
</reference>
<organism evidence="1 2">
    <name type="scientific">Portunus trituberculatus</name>
    <name type="common">Swimming crab</name>
    <name type="synonym">Neptunus trituberculatus</name>
    <dbReference type="NCBI Taxonomy" id="210409"/>
    <lineage>
        <taxon>Eukaryota</taxon>
        <taxon>Metazoa</taxon>
        <taxon>Ecdysozoa</taxon>
        <taxon>Arthropoda</taxon>
        <taxon>Crustacea</taxon>
        <taxon>Multicrustacea</taxon>
        <taxon>Malacostraca</taxon>
        <taxon>Eumalacostraca</taxon>
        <taxon>Eucarida</taxon>
        <taxon>Decapoda</taxon>
        <taxon>Pleocyemata</taxon>
        <taxon>Brachyura</taxon>
        <taxon>Eubrachyura</taxon>
        <taxon>Portunoidea</taxon>
        <taxon>Portunidae</taxon>
        <taxon>Portuninae</taxon>
        <taxon>Portunus</taxon>
    </lineage>
</organism>
<dbReference type="EMBL" id="VSRR010001478">
    <property type="protein sequence ID" value="MPC25560.1"/>
    <property type="molecule type" value="Genomic_DNA"/>
</dbReference>
<dbReference type="AlphaFoldDB" id="A0A5B7DVN4"/>